<organism evidence="3 4">
    <name type="scientific">Leucobacter viscericola</name>
    <dbReference type="NCBI Taxonomy" id="2714935"/>
    <lineage>
        <taxon>Bacteria</taxon>
        <taxon>Bacillati</taxon>
        <taxon>Actinomycetota</taxon>
        <taxon>Actinomycetes</taxon>
        <taxon>Micrococcales</taxon>
        <taxon>Microbacteriaceae</taxon>
        <taxon>Leucobacter</taxon>
    </lineage>
</organism>
<feature type="transmembrane region" description="Helical" evidence="2">
    <location>
        <begin position="47"/>
        <end position="69"/>
    </location>
</feature>
<dbReference type="Proteomes" id="UP000502677">
    <property type="component" value="Chromosome"/>
</dbReference>
<gene>
    <name evidence="3" type="ORF">G7068_11060</name>
</gene>
<evidence type="ECO:0000313" key="4">
    <source>
        <dbReference type="Proteomes" id="UP000502677"/>
    </source>
</evidence>
<dbReference type="AlphaFoldDB" id="A0A6G7XGN9"/>
<keyword evidence="2" id="KW-0812">Transmembrane</keyword>
<sequence length="225" mass="24177">MTRTSDALDMPRRRDLLRAMDLAVDIGFGVLLLVCGVRYFAYHPFSGNGPLILALAICAGLSYAVGVIGRRRRVTAANRHLSAVRSRQGIGLLLATAFWLPLTILAPSFAWCAFALFFAVHRVLSGRVAIILSGAIVVAVSLGLLIMSQGQDLGLVLGPFFGAWFSPMPTQASTGRSLTSSNSSRSLSRHGLSSPDLSGKPVRSRSGAASRANYTTRWCSEQRVR</sequence>
<name>A0A6G7XGN9_9MICO</name>
<keyword evidence="2" id="KW-1133">Transmembrane helix</keyword>
<reference evidence="3 4" key="1">
    <citation type="submission" date="2020-03" db="EMBL/GenBank/DDBJ databases">
        <title>Leucobacter sp. nov., isolated from beetles.</title>
        <authorList>
            <person name="Hyun D.-W."/>
            <person name="Bae J.-W."/>
        </authorList>
    </citation>
    <scope>NUCLEOTIDE SEQUENCE [LARGE SCALE GENOMIC DNA]</scope>
    <source>
        <strain evidence="3 4">HDW9C</strain>
    </source>
</reference>
<keyword evidence="4" id="KW-1185">Reference proteome</keyword>
<feature type="transmembrane region" description="Helical" evidence="2">
    <location>
        <begin position="90"/>
        <end position="120"/>
    </location>
</feature>
<protein>
    <submittedName>
        <fullName evidence="3">Uncharacterized protein</fullName>
    </submittedName>
</protein>
<evidence type="ECO:0000256" key="2">
    <source>
        <dbReference type="SAM" id="Phobius"/>
    </source>
</evidence>
<dbReference type="KEGG" id="lvi:G7068_11060"/>
<dbReference type="RefSeq" id="WP_166292017.1">
    <property type="nucleotide sequence ID" value="NZ_CP049863.1"/>
</dbReference>
<feature type="region of interest" description="Disordered" evidence="1">
    <location>
        <begin position="175"/>
        <end position="209"/>
    </location>
</feature>
<feature type="transmembrane region" description="Helical" evidence="2">
    <location>
        <begin position="126"/>
        <end position="147"/>
    </location>
</feature>
<accession>A0A6G7XGN9</accession>
<feature type="transmembrane region" description="Helical" evidence="2">
    <location>
        <begin position="21"/>
        <end position="41"/>
    </location>
</feature>
<keyword evidence="2" id="KW-0472">Membrane</keyword>
<feature type="compositionally biased region" description="Low complexity" evidence="1">
    <location>
        <begin position="175"/>
        <end position="194"/>
    </location>
</feature>
<evidence type="ECO:0000256" key="1">
    <source>
        <dbReference type="SAM" id="MobiDB-lite"/>
    </source>
</evidence>
<evidence type="ECO:0000313" key="3">
    <source>
        <dbReference type="EMBL" id="QIK63672.1"/>
    </source>
</evidence>
<proteinExistence type="predicted"/>
<dbReference type="EMBL" id="CP049863">
    <property type="protein sequence ID" value="QIK63672.1"/>
    <property type="molecule type" value="Genomic_DNA"/>
</dbReference>